<accession>A0A6N7BYN3</accession>
<keyword evidence="2" id="KW-1185">Reference proteome</keyword>
<protein>
    <submittedName>
        <fullName evidence="1">Uncharacterized protein</fullName>
    </submittedName>
</protein>
<reference evidence="1 2" key="1">
    <citation type="submission" date="2019-09" db="EMBL/GenBank/DDBJ databases">
        <title>Draft genome sequence of Psychrobacter nivimaris LAMA 639, in search for biotechnological relevant genes.</title>
        <authorList>
            <person name="Lima A.O.S."/>
            <person name="Staloch B.E.K."/>
            <person name="Freitas R.C."/>
            <person name="Niero H."/>
            <person name="Silva M.A.C."/>
        </authorList>
    </citation>
    <scope>NUCLEOTIDE SEQUENCE [LARGE SCALE GENOMIC DNA]</scope>
    <source>
        <strain evidence="1 2">LAMA 639</strain>
    </source>
</reference>
<name>A0A6N7BYN3_9GAMM</name>
<evidence type="ECO:0000313" key="1">
    <source>
        <dbReference type="EMBL" id="KAF0569518.1"/>
    </source>
</evidence>
<dbReference type="AlphaFoldDB" id="A0A6N7BYN3"/>
<organism evidence="1 2">
    <name type="scientific">Psychrobacter nivimaris</name>
    <dbReference type="NCBI Taxonomy" id="281738"/>
    <lineage>
        <taxon>Bacteria</taxon>
        <taxon>Pseudomonadati</taxon>
        <taxon>Pseudomonadota</taxon>
        <taxon>Gammaproteobacteria</taxon>
        <taxon>Moraxellales</taxon>
        <taxon>Moraxellaceae</taxon>
        <taxon>Psychrobacter</taxon>
    </lineage>
</organism>
<dbReference type="RefSeq" id="WP_277342675.1">
    <property type="nucleotide sequence ID" value="NZ_VZIZ01000007.1"/>
</dbReference>
<comment type="caution">
    <text evidence="1">The sequence shown here is derived from an EMBL/GenBank/DDBJ whole genome shotgun (WGS) entry which is preliminary data.</text>
</comment>
<dbReference type="EMBL" id="VZIZ01000007">
    <property type="protein sequence ID" value="KAF0569518.1"/>
    <property type="molecule type" value="Genomic_DNA"/>
</dbReference>
<proteinExistence type="predicted"/>
<gene>
    <name evidence="1" type="ORF">FQV37_2543</name>
</gene>
<sequence length="44" mass="5096">MAFGEWWELSKAMAKDKQQSIKDMAIAMRVSQADAKGWKEFMKS</sequence>
<dbReference type="Proteomes" id="UP000471465">
    <property type="component" value="Unassembled WGS sequence"/>
</dbReference>
<evidence type="ECO:0000313" key="2">
    <source>
        <dbReference type="Proteomes" id="UP000471465"/>
    </source>
</evidence>